<comment type="caution">
    <text evidence="1">The sequence shown here is derived from an EMBL/GenBank/DDBJ whole genome shotgun (WGS) entry which is preliminary data.</text>
</comment>
<dbReference type="RefSeq" id="XP_056579996.1">
    <property type="nucleotide sequence ID" value="XM_056723746.1"/>
</dbReference>
<feature type="non-terminal residue" evidence="1">
    <location>
        <position position="1"/>
    </location>
</feature>
<dbReference type="Proteomes" id="UP001147752">
    <property type="component" value="Unassembled WGS sequence"/>
</dbReference>
<evidence type="ECO:0000313" key="1">
    <source>
        <dbReference type="EMBL" id="KAJ5374010.1"/>
    </source>
</evidence>
<dbReference type="OrthoDB" id="4802432at2759"/>
<dbReference type="AlphaFoldDB" id="A0A9W9S9Q3"/>
<keyword evidence="2" id="KW-1185">Reference proteome</keyword>
<gene>
    <name evidence="1" type="ORF">N7517_006016</name>
</gene>
<dbReference type="EMBL" id="JAPZBT010000002">
    <property type="protein sequence ID" value="KAJ5374010.1"/>
    <property type="molecule type" value="Genomic_DNA"/>
</dbReference>
<reference evidence="1" key="2">
    <citation type="journal article" date="2023" name="IMA Fungus">
        <title>Comparative genomic study of the Penicillium genus elucidates a diverse pangenome and 15 lateral gene transfer events.</title>
        <authorList>
            <person name="Petersen C."/>
            <person name="Sorensen T."/>
            <person name="Nielsen M.R."/>
            <person name="Sondergaard T.E."/>
            <person name="Sorensen J.L."/>
            <person name="Fitzpatrick D.A."/>
            <person name="Frisvad J.C."/>
            <person name="Nielsen K.L."/>
        </authorList>
    </citation>
    <scope>NUCLEOTIDE SEQUENCE</scope>
    <source>
        <strain evidence="1">IBT 3081</strain>
    </source>
</reference>
<sequence>RAIRRTWIRTLEYNIIIPCKLLDWTTGKSWNYSKFSTGNQLRQANDFAFQTAMFDLFQMLQSWDQICRLRLHLGLRGSRHKRWPTMEPDVWHSPTASAAGDTTSVPPYRACFVNNMHKLYLAHVPCIDKLSFLNRDLDRNRHHQIWTGTVETIIQHCPTITELELDLNEWIRPDYLPYIQGRRASLSSLLGIIPKSLRVFHYRASEDGPWKHSMPALNVIPSGIDSMTINLRDLSIHLRELKLNRTTLPFDFLCPLDEEAQPSIGSLHWPYLKILEFMDVPPWLPSGKWTSNHTPEYRAEIENDKWNDRICDSERRWGGTSVMDEEQFHRLLISLGYATQRMPCLKHMVFRMECYCRFALLLRNHANASTLEWQSRVEYRPDSRVAKAWRFDLDGDDMRIDSAHLGICSVMLSKWPPDEPI</sequence>
<name>A0A9W9S9Q3_9EURO</name>
<reference evidence="1" key="1">
    <citation type="submission" date="2022-12" db="EMBL/GenBank/DDBJ databases">
        <authorList>
            <person name="Petersen C."/>
        </authorList>
    </citation>
    <scope>NUCLEOTIDE SEQUENCE</scope>
    <source>
        <strain evidence="1">IBT 3081</strain>
    </source>
</reference>
<organism evidence="1 2">
    <name type="scientific">Penicillium concentricum</name>
    <dbReference type="NCBI Taxonomy" id="293559"/>
    <lineage>
        <taxon>Eukaryota</taxon>
        <taxon>Fungi</taxon>
        <taxon>Dikarya</taxon>
        <taxon>Ascomycota</taxon>
        <taxon>Pezizomycotina</taxon>
        <taxon>Eurotiomycetes</taxon>
        <taxon>Eurotiomycetidae</taxon>
        <taxon>Eurotiales</taxon>
        <taxon>Aspergillaceae</taxon>
        <taxon>Penicillium</taxon>
    </lineage>
</organism>
<accession>A0A9W9S9Q3</accession>
<protein>
    <recommendedName>
        <fullName evidence="3">F-box domain-containing protein</fullName>
    </recommendedName>
</protein>
<evidence type="ECO:0008006" key="3">
    <source>
        <dbReference type="Google" id="ProtNLM"/>
    </source>
</evidence>
<evidence type="ECO:0000313" key="2">
    <source>
        <dbReference type="Proteomes" id="UP001147752"/>
    </source>
</evidence>
<dbReference type="GeneID" id="81462929"/>
<proteinExistence type="predicted"/>